<dbReference type="RefSeq" id="WP_108558505.1">
    <property type="nucleotide sequence ID" value="NZ_MUXE01000005.1"/>
</dbReference>
<proteinExistence type="predicted"/>
<accession>A0A363D1D2</accession>
<keyword evidence="1" id="KW-0805">Transcription regulation</keyword>
<evidence type="ECO:0000256" key="3">
    <source>
        <dbReference type="ARBA" id="ARBA00023163"/>
    </source>
</evidence>
<keyword evidence="6" id="KW-1185">Reference proteome</keyword>
<feature type="domain" description="HTH araC/xylS-type" evidence="4">
    <location>
        <begin position="198"/>
        <end position="296"/>
    </location>
</feature>
<gene>
    <name evidence="5" type="ORF">B0174_04695</name>
</gene>
<dbReference type="Gene3D" id="1.10.10.60">
    <property type="entry name" value="Homeodomain-like"/>
    <property type="match status" value="2"/>
</dbReference>
<dbReference type="SUPFAM" id="SSF46689">
    <property type="entry name" value="Homeodomain-like"/>
    <property type="match status" value="2"/>
</dbReference>
<dbReference type="InterPro" id="IPR009594">
    <property type="entry name" value="Tscrpt_reg_HTH_AraC_N"/>
</dbReference>
<dbReference type="Proteomes" id="UP000251135">
    <property type="component" value="Unassembled WGS sequence"/>
</dbReference>
<keyword evidence="2" id="KW-0238">DNA-binding</keyword>
<organism evidence="5 6">
    <name type="scientific">Arcobacter caeni</name>
    <dbReference type="NCBI Taxonomy" id="1912877"/>
    <lineage>
        <taxon>Bacteria</taxon>
        <taxon>Pseudomonadati</taxon>
        <taxon>Campylobacterota</taxon>
        <taxon>Epsilonproteobacteria</taxon>
        <taxon>Campylobacterales</taxon>
        <taxon>Arcobacteraceae</taxon>
        <taxon>Arcobacter</taxon>
    </lineage>
</organism>
<evidence type="ECO:0000256" key="2">
    <source>
        <dbReference type="ARBA" id="ARBA00023125"/>
    </source>
</evidence>
<dbReference type="GO" id="GO:0003700">
    <property type="term" value="F:DNA-binding transcription factor activity"/>
    <property type="evidence" value="ECO:0007669"/>
    <property type="project" value="InterPro"/>
</dbReference>
<dbReference type="InterPro" id="IPR009057">
    <property type="entry name" value="Homeodomain-like_sf"/>
</dbReference>
<evidence type="ECO:0000313" key="6">
    <source>
        <dbReference type="Proteomes" id="UP000251135"/>
    </source>
</evidence>
<dbReference type="Pfam" id="PF06719">
    <property type="entry name" value="AraC_N"/>
    <property type="match status" value="1"/>
</dbReference>
<dbReference type="PRINTS" id="PR00032">
    <property type="entry name" value="HTHARAC"/>
</dbReference>
<dbReference type="GO" id="GO:0043565">
    <property type="term" value="F:sequence-specific DNA binding"/>
    <property type="evidence" value="ECO:0007669"/>
    <property type="project" value="InterPro"/>
</dbReference>
<dbReference type="PROSITE" id="PS01124">
    <property type="entry name" value="HTH_ARAC_FAMILY_2"/>
    <property type="match status" value="1"/>
</dbReference>
<dbReference type="SMART" id="SM00342">
    <property type="entry name" value="HTH_ARAC"/>
    <property type="match status" value="1"/>
</dbReference>
<dbReference type="OrthoDB" id="9802263at2"/>
<keyword evidence="3" id="KW-0804">Transcription</keyword>
<name>A0A363D1D2_9BACT</name>
<dbReference type="Pfam" id="PF12833">
    <property type="entry name" value="HTH_18"/>
    <property type="match status" value="1"/>
</dbReference>
<reference evidence="5 6" key="1">
    <citation type="submission" date="2017-02" db="EMBL/GenBank/DDBJ databases">
        <title>Arcobacter caeni sp. nov, a new Arcobacter species isolated from reclaimed water.</title>
        <authorList>
            <person name="Figueras M.J."/>
            <person name="Perez-Cataluna A."/>
            <person name="Salas-Masso N."/>
        </authorList>
    </citation>
    <scope>NUCLEOTIDE SEQUENCE [LARGE SCALE GENOMIC DNA]</scope>
    <source>
        <strain evidence="5 6">RW17-10</strain>
    </source>
</reference>
<evidence type="ECO:0000256" key="1">
    <source>
        <dbReference type="ARBA" id="ARBA00023015"/>
    </source>
</evidence>
<dbReference type="InterPro" id="IPR020449">
    <property type="entry name" value="Tscrpt_reg_AraC-type_HTH"/>
</dbReference>
<dbReference type="PANTHER" id="PTHR43436">
    <property type="entry name" value="ARAC-FAMILY TRANSCRIPTIONAL REGULATOR"/>
    <property type="match status" value="1"/>
</dbReference>
<evidence type="ECO:0000313" key="5">
    <source>
        <dbReference type="EMBL" id="PUE65101.1"/>
    </source>
</evidence>
<dbReference type="InterPro" id="IPR018062">
    <property type="entry name" value="HTH_AraC-typ_CS"/>
</dbReference>
<dbReference type="PANTHER" id="PTHR43436:SF1">
    <property type="entry name" value="TRANSCRIPTIONAL REGULATORY PROTEIN"/>
    <property type="match status" value="1"/>
</dbReference>
<comment type="caution">
    <text evidence="5">The sequence shown here is derived from an EMBL/GenBank/DDBJ whole genome shotgun (WGS) entry which is preliminary data.</text>
</comment>
<dbReference type="PROSITE" id="PS00041">
    <property type="entry name" value="HTH_ARAC_FAMILY_1"/>
    <property type="match status" value="1"/>
</dbReference>
<evidence type="ECO:0000259" key="4">
    <source>
        <dbReference type="PROSITE" id="PS01124"/>
    </source>
</evidence>
<dbReference type="AlphaFoldDB" id="A0A363D1D2"/>
<dbReference type="EMBL" id="MUXE01000005">
    <property type="protein sequence ID" value="PUE65101.1"/>
    <property type="molecule type" value="Genomic_DNA"/>
</dbReference>
<dbReference type="InterPro" id="IPR018060">
    <property type="entry name" value="HTH_AraC"/>
</dbReference>
<protein>
    <submittedName>
        <fullName evidence="5">AraC family transcriptional regulator</fullName>
    </submittedName>
</protein>
<sequence>MNTNLDEYRFDLINFLKDKYDLSGAIQSKIPCLDFYFSNIQSEFNSIMYEPSLCIILQGSKAVGFGNKMYAYNNKEYLLSSTHLPANVKITQASQNEPYMSFRIRFNIEDIYQVLKNTNPDKLLFQKKSEKGLFFDDLNLRLYEPISRLIKLLDKPDEDINYLSPFIIKEILYVLVNDKSGFFLNKFAMEGTTSNKIVKAISEIKNNFSEKLNIKELADSIEMSESSLYQNFKTITSMSPIQFQKKLRLDEAKQLLLVRNIEVSQVAFMVGYESPSQFSREFSRMFGMSPKAHTESLKIQTNI</sequence>